<name>A0AAV7RX78_PLEWA</name>
<sequence length="169" mass="19197">MIRAGDYNCILDGRMDQHPPRLDIKPLMSALLTAVMRDLGFRDSRRDLHPEGHEFTYHSLTHNTYSHLNRILLSDIDLQSLMEVTHLGRFLSDHAPVLLALQWGLPMQRLPSWRMPPDLLMDLACRKALAGALADYLETYWNSATTKALGWEALKVVMHGACMVVTYGV</sequence>
<keyword evidence="2" id="KW-1185">Reference proteome</keyword>
<evidence type="ECO:0008006" key="3">
    <source>
        <dbReference type="Google" id="ProtNLM"/>
    </source>
</evidence>
<dbReference type="InterPro" id="IPR036691">
    <property type="entry name" value="Endo/exonu/phosph_ase_sf"/>
</dbReference>
<dbReference type="AlphaFoldDB" id="A0AAV7RX78"/>
<proteinExistence type="predicted"/>
<dbReference type="SUPFAM" id="SSF56219">
    <property type="entry name" value="DNase I-like"/>
    <property type="match status" value="1"/>
</dbReference>
<dbReference type="Proteomes" id="UP001066276">
    <property type="component" value="Chromosome 5"/>
</dbReference>
<dbReference type="Gene3D" id="3.60.10.10">
    <property type="entry name" value="Endonuclease/exonuclease/phosphatase"/>
    <property type="match status" value="1"/>
</dbReference>
<accession>A0AAV7RX78</accession>
<protein>
    <recommendedName>
        <fullName evidence="3">Endonuclease/exonuclease/phosphatase domain-containing protein</fullName>
    </recommendedName>
</protein>
<gene>
    <name evidence="1" type="ORF">NDU88_009777</name>
</gene>
<organism evidence="1 2">
    <name type="scientific">Pleurodeles waltl</name>
    <name type="common">Iberian ribbed newt</name>
    <dbReference type="NCBI Taxonomy" id="8319"/>
    <lineage>
        <taxon>Eukaryota</taxon>
        <taxon>Metazoa</taxon>
        <taxon>Chordata</taxon>
        <taxon>Craniata</taxon>
        <taxon>Vertebrata</taxon>
        <taxon>Euteleostomi</taxon>
        <taxon>Amphibia</taxon>
        <taxon>Batrachia</taxon>
        <taxon>Caudata</taxon>
        <taxon>Salamandroidea</taxon>
        <taxon>Salamandridae</taxon>
        <taxon>Pleurodelinae</taxon>
        <taxon>Pleurodeles</taxon>
    </lineage>
</organism>
<reference evidence="1" key="1">
    <citation type="journal article" date="2022" name="bioRxiv">
        <title>Sequencing and chromosome-scale assembly of the giantPleurodeles waltlgenome.</title>
        <authorList>
            <person name="Brown T."/>
            <person name="Elewa A."/>
            <person name="Iarovenko S."/>
            <person name="Subramanian E."/>
            <person name="Araus A.J."/>
            <person name="Petzold A."/>
            <person name="Susuki M."/>
            <person name="Suzuki K.-i.T."/>
            <person name="Hayashi T."/>
            <person name="Toyoda A."/>
            <person name="Oliveira C."/>
            <person name="Osipova E."/>
            <person name="Leigh N.D."/>
            <person name="Simon A."/>
            <person name="Yun M.H."/>
        </authorList>
    </citation>
    <scope>NUCLEOTIDE SEQUENCE</scope>
    <source>
        <strain evidence="1">20211129_DDA</strain>
        <tissue evidence="1">Liver</tissue>
    </source>
</reference>
<comment type="caution">
    <text evidence="1">The sequence shown here is derived from an EMBL/GenBank/DDBJ whole genome shotgun (WGS) entry which is preliminary data.</text>
</comment>
<evidence type="ECO:0000313" key="2">
    <source>
        <dbReference type="Proteomes" id="UP001066276"/>
    </source>
</evidence>
<dbReference type="EMBL" id="JANPWB010000009">
    <property type="protein sequence ID" value="KAJ1157062.1"/>
    <property type="molecule type" value="Genomic_DNA"/>
</dbReference>
<evidence type="ECO:0000313" key="1">
    <source>
        <dbReference type="EMBL" id="KAJ1157062.1"/>
    </source>
</evidence>